<evidence type="ECO:0000256" key="2">
    <source>
        <dbReference type="ARBA" id="ARBA00008806"/>
    </source>
</evidence>
<evidence type="ECO:0000256" key="4">
    <source>
        <dbReference type="ARBA" id="ARBA00022692"/>
    </source>
</evidence>
<protein>
    <submittedName>
        <fullName evidence="8">Type IV secretory system conjugative DNA transfer family protein</fullName>
    </submittedName>
</protein>
<dbReference type="RefSeq" id="WP_117949762.1">
    <property type="nucleotide sequence ID" value="NZ_JBBMEZ010000016.1"/>
</dbReference>
<sequence length="522" mass="59824">MFESKYSRYVNDNTTRFAEENEIIEKLVSSEKGSGIPLYAKKKTVYVDPMDNHSISIGPTSCGKSRAVCKILIKSIITNKESAVINDPKGELYRTTANAAKQTHNIEVLNIRSPELSDQWNPLYLIYQYYVNGQTSKAQQAIDEFSIELMSKTANKNDRYWDMVASTYIAKVIELCLIFSKEPSHFTLENILPLCNENAEDTIKRLIGCVPDLSEAMTSGLNAVLDLCAEKTKSCIYGVIHTGLDGLIKSESVLNLFNSNEIDFYDLAKKPTLIYVIYPDEKQSMNNIVNSFLTQAYTALLDICNECKDDKLPIRVNFIYDEFSNLTPVQSFDNRISESRSKNIRYHLFCQSLNQLSEKYGDKIAETILSNCTNWICFSSKEIKFLDTISKLCGNVVDYNGREKPLISSSELQYLIKGNKGVEVLILRQGVRPYVVTLPYYDYLYPSENYIVEYKKRSHLNSGSKLNARDWIRLAKEHYDNYQPRKPFDEPKEGKEEDTNFDLQSELEKKFDELFGTDDDDE</sequence>
<feature type="compositionally biased region" description="Basic and acidic residues" evidence="7">
    <location>
        <begin position="486"/>
        <end position="498"/>
    </location>
</feature>
<dbReference type="EMBL" id="JBBMEZ010000016">
    <property type="protein sequence ID" value="MEQ2470072.1"/>
    <property type="molecule type" value="Genomic_DNA"/>
</dbReference>
<evidence type="ECO:0000313" key="9">
    <source>
        <dbReference type="Proteomes" id="UP001490816"/>
    </source>
</evidence>
<keyword evidence="3" id="KW-1003">Cell membrane</keyword>
<evidence type="ECO:0000313" key="8">
    <source>
        <dbReference type="EMBL" id="MEQ2470072.1"/>
    </source>
</evidence>
<evidence type="ECO:0000256" key="7">
    <source>
        <dbReference type="SAM" id="MobiDB-lite"/>
    </source>
</evidence>
<comment type="caution">
    <text evidence="8">The sequence shown here is derived from an EMBL/GenBank/DDBJ whole genome shotgun (WGS) entry which is preliminary data.</text>
</comment>
<reference evidence="8 9" key="1">
    <citation type="submission" date="2024-03" db="EMBL/GenBank/DDBJ databases">
        <title>Human intestinal bacterial collection.</title>
        <authorList>
            <person name="Pauvert C."/>
            <person name="Hitch T.C.A."/>
            <person name="Clavel T."/>
        </authorList>
    </citation>
    <scope>NUCLEOTIDE SEQUENCE [LARGE SCALE GENOMIC DNA]</scope>
    <source>
        <strain evidence="8 9">CLA-JM-H38</strain>
    </source>
</reference>
<dbReference type="Pfam" id="PF02534">
    <property type="entry name" value="T4SS-DNA_transf"/>
    <property type="match status" value="1"/>
</dbReference>
<evidence type="ECO:0000256" key="5">
    <source>
        <dbReference type="ARBA" id="ARBA00022989"/>
    </source>
</evidence>
<accession>A0ABV1FCR2</accession>
<dbReference type="InterPro" id="IPR027417">
    <property type="entry name" value="P-loop_NTPase"/>
</dbReference>
<evidence type="ECO:0000256" key="6">
    <source>
        <dbReference type="ARBA" id="ARBA00023136"/>
    </source>
</evidence>
<organism evidence="8 9">
    <name type="scientific">Ruminococcoides intestinale</name>
    <dbReference type="NCBI Taxonomy" id="3133162"/>
    <lineage>
        <taxon>Bacteria</taxon>
        <taxon>Bacillati</taxon>
        <taxon>Bacillota</taxon>
        <taxon>Clostridia</taxon>
        <taxon>Eubacteriales</taxon>
        <taxon>Oscillospiraceae</taxon>
        <taxon>Ruminococcoides</taxon>
    </lineage>
</organism>
<gene>
    <name evidence="8" type="ORF">WMO39_06985</name>
</gene>
<keyword evidence="4" id="KW-0812">Transmembrane</keyword>
<keyword evidence="5" id="KW-1133">Transmembrane helix</keyword>
<dbReference type="PANTHER" id="PTHR37937">
    <property type="entry name" value="CONJUGATIVE TRANSFER: DNA TRANSPORT"/>
    <property type="match status" value="1"/>
</dbReference>
<dbReference type="PANTHER" id="PTHR37937:SF1">
    <property type="entry name" value="CONJUGATIVE TRANSFER: DNA TRANSPORT"/>
    <property type="match status" value="1"/>
</dbReference>
<evidence type="ECO:0000256" key="1">
    <source>
        <dbReference type="ARBA" id="ARBA00004651"/>
    </source>
</evidence>
<name>A0ABV1FCR2_9FIRM</name>
<dbReference type="InterPro" id="IPR051539">
    <property type="entry name" value="T4SS-coupling_protein"/>
</dbReference>
<feature type="region of interest" description="Disordered" evidence="7">
    <location>
        <begin position="482"/>
        <end position="522"/>
    </location>
</feature>
<dbReference type="InterPro" id="IPR003688">
    <property type="entry name" value="TraG/VirD4"/>
</dbReference>
<dbReference type="Proteomes" id="UP001490816">
    <property type="component" value="Unassembled WGS sequence"/>
</dbReference>
<dbReference type="Gene3D" id="3.40.50.300">
    <property type="entry name" value="P-loop containing nucleotide triphosphate hydrolases"/>
    <property type="match status" value="2"/>
</dbReference>
<comment type="subcellular location">
    <subcellularLocation>
        <location evidence="1">Cell membrane</location>
        <topology evidence="1">Multi-pass membrane protein</topology>
    </subcellularLocation>
</comment>
<dbReference type="CDD" id="cd01127">
    <property type="entry name" value="TrwB_TraG_TraD_VirD4"/>
    <property type="match status" value="1"/>
</dbReference>
<proteinExistence type="inferred from homology"/>
<comment type="similarity">
    <text evidence="2">Belongs to the VirD4/TraG family.</text>
</comment>
<keyword evidence="6" id="KW-0472">Membrane</keyword>
<keyword evidence="9" id="KW-1185">Reference proteome</keyword>
<dbReference type="SUPFAM" id="SSF52540">
    <property type="entry name" value="P-loop containing nucleoside triphosphate hydrolases"/>
    <property type="match status" value="1"/>
</dbReference>
<evidence type="ECO:0000256" key="3">
    <source>
        <dbReference type="ARBA" id="ARBA00022475"/>
    </source>
</evidence>